<dbReference type="GO" id="GO:0008233">
    <property type="term" value="F:peptidase activity"/>
    <property type="evidence" value="ECO:0007669"/>
    <property type="project" value="UniProtKB-KW"/>
</dbReference>
<dbReference type="GO" id="GO:0006508">
    <property type="term" value="P:proteolysis"/>
    <property type="evidence" value="ECO:0007669"/>
    <property type="project" value="UniProtKB-KW"/>
</dbReference>
<evidence type="ECO:0000259" key="2">
    <source>
        <dbReference type="Pfam" id="PF00188"/>
    </source>
</evidence>
<organism evidence="3 4">
    <name type="scientific">Clostridium bovifaecis</name>
    <dbReference type="NCBI Taxonomy" id="2184719"/>
    <lineage>
        <taxon>Bacteria</taxon>
        <taxon>Bacillati</taxon>
        <taxon>Bacillota</taxon>
        <taxon>Clostridia</taxon>
        <taxon>Eubacteriales</taxon>
        <taxon>Clostridiaceae</taxon>
        <taxon>Clostridium</taxon>
    </lineage>
</organism>
<protein>
    <submittedName>
        <fullName evidence="3">Serine protease</fullName>
    </submittedName>
</protein>
<feature type="compositionally biased region" description="Low complexity" evidence="1">
    <location>
        <begin position="73"/>
        <end position="88"/>
    </location>
</feature>
<feature type="region of interest" description="Disordered" evidence="1">
    <location>
        <begin position="68"/>
        <end position="105"/>
    </location>
</feature>
<accession>A0A6I6EWQ7</accession>
<dbReference type="NCBIfam" id="TIGR02909">
    <property type="entry name" value="spore_YkwD"/>
    <property type="match status" value="1"/>
</dbReference>
<proteinExistence type="predicted"/>
<dbReference type="SUPFAM" id="SSF55797">
    <property type="entry name" value="PR-1-like"/>
    <property type="match status" value="1"/>
</dbReference>
<keyword evidence="3" id="KW-0378">Hydrolase</keyword>
<dbReference type="InterPro" id="IPR014258">
    <property type="entry name" value="CAP_domain_YkwD-like"/>
</dbReference>
<evidence type="ECO:0000313" key="3">
    <source>
        <dbReference type="EMBL" id="QGU96783.1"/>
    </source>
</evidence>
<evidence type="ECO:0000313" key="4">
    <source>
        <dbReference type="Proteomes" id="UP000422764"/>
    </source>
</evidence>
<dbReference type="Proteomes" id="UP000422764">
    <property type="component" value="Chromosome"/>
</dbReference>
<dbReference type="AlphaFoldDB" id="A0A6I6EWQ7"/>
<dbReference type="Pfam" id="PF00188">
    <property type="entry name" value="CAP"/>
    <property type="match status" value="1"/>
</dbReference>
<dbReference type="Gene3D" id="3.40.33.10">
    <property type="entry name" value="CAP"/>
    <property type="match status" value="1"/>
</dbReference>
<dbReference type="EMBL" id="CP046522">
    <property type="protein sequence ID" value="QGU96783.1"/>
    <property type="molecule type" value="Genomic_DNA"/>
</dbReference>
<keyword evidence="4" id="KW-1185">Reference proteome</keyword>
<name>A0A6I6EWQ7_9CLOT</name>
<dbReference type="InterPro" id="IPR035940">
    <property type="entry name" value="CAP_sf"/>
</dbReference>
<keyword evidence="3" id="KW-0645">Protease</keyword>
<reference evidence="3 4" key="1">
    <citation type="submission" date="2019-12" db="EMBL/GenBank/DDBJ databases">
        <title>Genome sequenceing of Clostridium bovifaecis.</title>
        <authorList>
            <person name="Yao Y."/>
        </authorList>
    </citation>
    <scope>NUCLEOTIDE SEQUENCE [LARGE SCALE GENOMIC DNA]</scope>
    <source>
        <strain evidence="3 4">BXX</strain>
    </source>
</reference>
<dbReference type="PANTHER" id="PTHR31157">
    <property type="entry name" value="SCP DOMAIN-CONTAINING PROTEIN"/>
    <property type="match status" value="1"/>
</dbReference>
<evidence type="ECO:0000256" key="1">
    <source>
        <dbReference type="SAM" id="MobiDB-lite"/>
    </source>
</evidence>
<gene>
    <name evidence="3" type="ORF">GOM49_03875</name>
</gene>
<dbReference type="InterPro" id="IPR014044">
    <property type="entry name" value="CAP_dom"/>
</dbReference>
<feature type="domain" description="SCP" evidence="2">
    <location>
        <begin position="117"/>
        <end position="231"/>
    </location>
</feature>
<dbReference type="PANTHER" id="PTHR31157:SF1">
    <property type="entry name" value="SCP DOMAIN-CONTAINING PROTEIN"/>
    <property type="match status" value="1"/>
</dbReference>
<sequence length="236" mass="25455">MGNIEKVRIISDKANIKTGVSNDTATLQSQNKNSTLDVVSQVGDWFAVKLPNNKIGFVSQEDCKPIVSEDKTPAPAAPQQATPQETTQGNQGGTAPKTPSAATNTATLSTAEQQMIKLVNEARSQNNLPALKVDTSLSSVARTKSQDMIDNNYFSHNSPKYGSPFDMMKSFGIKYIQAGENIAGNQSVANAHNSLMNSPGHRKNILNPEFTHIGIGIRQGGPYGNMFTQMFISKPQ</sequence>
<dbReference type="CDD" id="cd05379">
    <property type="entry name" value="CAP_bacterial"/>
    <property type="match status" value="1"/>
</dbReference>